<keyword evidence="3 5" id="KW-0238">DNA-binding</keyword>
<dbReference type="AlphaFoldDB" id="A0AAV5SPU2"/>
<evidence type="ECO:0000259" key="6">
    <source>
        <dbReference type="PROSITE" id="PS50809"/>
    </source>
</evidence>
<proteinExistence type="predicted"/>
<sequence>KCRLCATHGTIISRISHCCPFADCPCSRCVVIRAQRATVAKQSKMRRNLKKGVDTCALPSIATSSFTSSESPKAPNRGYRCRKCLNHGINVSKKKHRKECPYALCDAYATVLEDEPMQEEPKHSSDESDVIAISPDLLPSKSTEIYESMPEVPMEEENHSTPTPEPVAIVKVESSPSTALLEHISTNFLLPPLRERIITSNSTNAPSSSVPSTQP</sequence>
<comment type="subcellular location">
    <subcellularLocation>
        <location evidence="5">Nucleus</location>
    </subcellularLocation>
</comment>
<dbReference type="GO" id="GO:0005634">
    <property type="term" value="C:nucleus"/>
    <property type="evidence" value="ECO:0007669"/>
    <property type="project" value="UniProtKB-SubCell"/>
</dbReference>
<dbReference type="Pfam" id="PF00751">
    <property type="entry name" value="DM"/>
    <property type="match status" value="2"/>
</dbReference>
<name>A0AAV5SPU2_9BILA</name>
<protein>
    <recommendedName>
        <fullName evidence="6">DM domain-containing protein</fullName>
    </recommendedName>
</protein>
<dbReference type="EMBL" id="BTSX01000002">
    <property type="protein sequence ID" value="GMS83339.1"/>
    <property type="molecule type" value="Genomic_DNA"/>
</dbReference>
<dbReference type="GO" id="GO:0046872">
    <property type="term" value="F:metal ion binding"/>
    <property type="evidence" value="ECO:0007669"/>
    <property type="project" value="UniProtKB-KW"/>
</dbReference>
<comment type="caution">
    <text evidence="7">The sequence shown here is derived from an EMBL/GenBank/DDBJ whole genome shotgun (WGS) entry which is preliminary data.</text>
</comment>
<organism evidence="7 8">
    <name type="scientific">Pristionchus entomophagus</name>
    <dbReference type="NCBI Taxonomy" id="358040"/>
    <lineage>
        <taxon>Eukaryota</taxon>
        <taxon>Metazoa</taxon>
        <taxon>Ecdysozoa</taxon>
        <taxon>Nematoda</taxon>
        <taxon>Chromadorea</taxon>
        <taxon>Rhabditida</taxon>
        <taxon>Rhabditina</taxon>
        <taxon>Diplogasteromorpha</taxon>
        <taxon>Diplogasteroidea</taxon>
        <taxon>Neodiplogasteridae</taxon>
        <taxon>Pristionchus</taxon>
    </lineage>
</organism>
<dbReference type="SUPFAM" id="SSF82927">
    <property type="entry name" value="Cysteine-rich DNA binding domain, (DM domain)"/>
    <property type="match status" value="2"/>
</dbReference>
<evidence type="ECO:0000313" key="8">
    <source>
        <dbReference type="Proteomes" id="UP001432027"/>
    </source>
</evidence>
<evidence type="ECO:0000256" key="5">
    <source>
        <dbReference type="PROSITE-ProRule" id="PRU00070"/>
    </source>
</evidence>
<feature type="DNA-binding region" description="DM" evidence="5">
    <location>
        <begin position="2"/>
        <end position="47"/>
    </location>
</feature>
<dbReference type="InterPro" id="IPR001275">
    <property type="entry name" value="DM_DNA-bd"/>
</dbReference>
<keyword evidence="8" id="KW-1185">Reference proteome</keyword>
<gene>
    <name evidence="7" type="ORF">PENTCL1PPCAC_5514</name>
</gene>
<dbReference type="PROSITE" id="PS50809">
    <property type="entry name" value="DM_2"/>
    <property type="match status" value="1"/>
</dbReference>
<evidence type="ECO:0000256" key="2">
    <source>
        <dbReference type="ARBA" id="ARBA00022833"/>
    </source>
</evidence>
<dbReference type="Gene3D" id="4.10.1040.10">
    <property type="entry name" value="DM DNA-binding domain"/>
    <property type="match status" value="2"/>
</dbReference>
<evidence type="ECO:0000256" key="4">
    <source>
        <dbReference type="ARBA" id="ARBA00023242"/>
    </source>
</evidence>
<feature type="non-terminal residue" evidence="7">
    <location>
        <position position="1"/>
    </location>
</feature>
<dbReference type="SMART" id="SM00301">
    <property type="entry name" value="DM"/>
    <property type="match status" value="2"/>
</dbReference>
<dbReference type="Proteomes" id="UP001432027">
    <property type="component" value="Unassembled WGS sequence"/>
</dbReference>
<feature type="domain" description="DM" evidence="6">
    <location>
        <begin position="2"/>
        <end position="47"/>
    </location>
</feature>
<reference evidence="7" key="1">
    <citation type="submission" date="2023-10" db="EMBL/GenBank/DDBJ databases">
        <title>Genome assembly of Pristionchus species.</title>
        <authorList>
            <person name="Yoshida K."/>
            <person name="Sommer R.J."/>
        </authorList>
    </citation>
    <scope>NUCLEOTIDE SEQUENCE</scope>
    <source>
        <strain evidence="7">RS0144</strain>
    </source>
</reference>
<evidence type="ECO:0000313" key="7">
    <source>
        <dbReference type="EMBL" id="GMS83339.1"/>
    </source>
</evidence>
<accession>A0AAV5SPU2</accession>
<dbReference type="GO" id="GO:0006355">
    <property type="term" value="P:regulation of DNA-templated transcription"/>
    <property type="evidence" value="ECO:0007669"/>
    <property type="project" value="InterPro"/>
</dbReference>
<dbReference type="GO" id="GO:0043565">
    <property type="term" value="F:sequence-specific DNA binding"/>
    <property type="evidence" value="ECO:0007669"/>
    <property type="project" value="InterPro"/>
</dbReference>
<feature type="non-terminal residue" evidence="7">
    <location>
        <position position="215"/>
    </location>
</feature>
<keyword evidence="2 5" id="KW-0862">Zinc</keyword>
<evidence type="ECO:0000256" key="1">
    <source>
        <dbReference type="ARBA" id="ARBA00022723"/>
    </source>
</evidence>
<evidence type="ECO:0000256" key="3">
    <source>
        <dbReference type="ARBA" id="ARBA00023125"/>
    </source>
</evidence>
<keyword evidence="1 5" id="KW-0479">Metal-binding</keyword>
<keyword evidence="4 5" id="KW-0539">Nucleus</keyword>
<dbReference type="InterPro" id="IPR036407">
    <property type="entry name" value="DM_DNA-bd_sf"/>
</dbReference>